<evidence type="ECO:0000313" key="1">
    <source>
        <dbReference type="EMBL" id="AEA12752.1"/>
    </source>
</evidence>
<dbReference type="eggNOG" id="arCOG03761">
    <property type="taxonomic scope" value="Archaea"/>
</dbReference>
<keyword evidence="2" id="KW-1185">Reference proteome</keyword>
<gene>
    <name evidence="1" type="ordered locus">TUZN_1276</name>
</gene>
<organism evidence="1 2">
    <name type="scientific">Thermoproteus uzoniensis (strain 768-20)</name>
    <dbReference type="NCBI Taxonomy" id="999630"/>
    <lineage>
        <taxon>Archaea</taxon>
        <taxon>Thermoproteota</taxon>
        <taxon>Thermoprotei</taxon>
        <taxon>Thermoproteales</taxon>
        <taxon>Thermoproteaceae</taxon>
        <taxon>Thermoproteus</taxon>
    </lineage>
</organism>
<dbReference type="RefSeq" id="WP_013680088.1">
    <property type="nucleotide sequence ID" value="NC_015315.1"/>
</dbReference>
<dbReference type="GeneID" id="10360803"/>
<dbReference type="Pfam" id="PF13489">
    <property type="entry name" value="Methyltransf_23"/>
    <property type="match status" value="1"/>
</dbReference>
<sequence>MADLFSEDERVLALQRKLSPLGSAKDVVDVSVGYALRWWTDHMRGKGGRRADVLFKILLASGRVDAKGNPRGSVKIPALSSPLGVQYVEFHEAVTRSLERLDEVADLLRISAVTSQWYRLFIDAYVDVLGKAVAGKLLAPYIGEVFPAVEGLIGLGVYVYSYDKSREAAEDAAEAGLPYVEIAPDGCYAVRAVYDAVALVDGLHWSSNPYKELRCLADRLKPGGKLVVGNVDASSLPSIAAVFLWSGAANFFTSGSIEDLLSSAGFTRARLYLKTPYYLAVWEKA</sequence>
<dbReference type="OrthoDB" id="147504at2157"/>
<dbReference type="EMBL" id="CP002590">
    <property type="protein sequence ID" value="AEA12752.1"/>
    <property type="molecule type" value="Genomic_DNA"/>
</dbReference>
<reference evidence="1 2" key="1">
    <citation type="journal article" date="2011" name="J. Bacteriol.">
        <title>Complete genome sequence of the thermoacidophilic crenarchaeon Thermoproteus uzoniensis 768-20.</title>
        <authorList>
            <person name="Mardanov A.V."/>
            <person name="Gumerov V.M."/>
            <person name="Beletsky A.V."/>
            <person name="Prokofeva M.I."/>
            <person name="Bonch-Osmolovskaya E.A."/>
            <person name="Ravin N.V."/>
            <person name="Skryabin K.G."/>
        </authorList>
    </citation>
    <scope>NUCLEOTIDE SEQUENCE [LARGE SCALE GENOMIC DNA]</scope>
    <source>
        <strain evidence="1 2">768-20</strain>
    </source>
</reference>
<evidence type="ECO:0008006" key="3">
    <source>
        <dbReference type="Google" id="ProtNLM"/>
    </source>
</evidence>
<dbReference type="Proteomes" id="UP000008138">
    <property type="component" value="Chromosome"/>
</dbReference>
<name>F2L0T7_THEU7</name>
<evidence type="ECO:0000313" key="2">
    <source>
        <dbReference type="Proteomes" id="UP000008138"/>
    </source>
</evidence>
<accession>F2L0T7</accession>
<reference key="2">
    <citation type="submission" date="2011-03" db="EMBL/GenBank/DDBJ databases">
        <title>Complete genome sequence of the thermoacidophilic crenarchaeon Thermoproteus uzoniensis 768-20.</title>
        <authorList>
            <person name="Mardanov A.V."/>
            <person name="Gumerov V.M."/>
            <person name="Beletsky A.V."/>
            <person name="Prokofeva M.I."/>
            <person name="Bonch-Osmolovskaya E.A."/>
            <person name="Ravin N.V."/>
            <person name="Skryabin K.G."/>
        </authorList>
    </citation>
    <scope>NUCLEOTIDE SEQUENCE</scope>
    <source>
        <strain>768-20</strain>
    </source>
</reference>
<dbReference type="HOGENOM" id="CLU_078142_0_0_2"/>
<proteinExistence type="predicted"/>
<dbReference type="SUPFAM" id="SSF53335">
    <property type="entry name" value="S-adenosyl-L-methionine-dependent methyltransferases"/>
    <property type="match status" value="1"/>
</dbReference>
<dbReference type="Gene3D" id="3.40.50.150">
    <property type="entry name" value="Vaccinia Virus protein VP39"/>
    <property type="match status" value="1"/>
</dbReference>
<dbReference type="STRING" id="999630.TUZN_1276"/>
<dbReference type="AlphaFoldDB" id="F2L0T7"/>
<dbReference type="InterPro" id="IPR029063">
    <property type="entry name" value="SAM-dependent_MTases_sf"/>
</dbReference>
<dbReference type="KEGG" id="tuz:TUZN_1276"/>
<protein>
    <recommendedName>
        <fullName evidence="3">Methyltransferase type 11</fullName>
    </recommendedName>
</protein>